<name>A0A1G9TTP5_9ACTN</name>
<evidence type="ECO:0000313" key="1">
    <source>
        <dbReference type="EMBL" id="SDM51150.1"/>
    </source>
</evidence>
<organism evidence="1 2">
    <name type="scientific">Nonomuraea jiangxiensis</name>
    <dbReference type="NCBI Taxonomy" id="633440"/>
    <lineage>
        <taxon>Bacteria</taxon>
        <taxon>Bacillati</taxon>
        <taxon>Actinomycetota</taxon>
        <taxon>Actinomycetes</taxon>
        <taxon>Streptosporangiales</taxon>
        <taxon>Streptosporangiaceae</taxon>
        <taxon>Nonomuraea</taxon>
    </lineage>
</organism>
<evidence type="ECO:0000313" key="2">
    <source>
        <dbReference type="Proteomes" id="UP000199202"/>
    </source>
</evidence>
<dbReference type="AlphaFoldDB" id="A0A1G9TTP5"/>
<gene>
    <name evidence="1" type="ORF">SAMN05421869_1467</name>
</gene>
<sequence>MWEGQLHLRTGLIGIVEDSGDPYIPDEYLEFDTGKRGGIWSARVLTRLLSNTEEPDFPVGIVEVDLYRMQLWPPQPA</sequence>
<reference evidence="1 2" key="1">
    <citation type="submission" date="2016-10" db="EMBL/GenBank/DDBJ databases">
        <authorList>
            <person name="de Groot N.N."/>
        </authorList>
    </citation>
    <scope>NUCLEOTIDE SEQUENCE [LARGE SCALE GENOMIC DNA]</scope>
    <source>
        <strain evidence="1 2">CGMCC 4.6533</strain>
    </source>
</reference>
<dbReference type="RefSeq" id="WP_090946852.1">
    <property type="nucleotide sequence ID" value="NZ_FNDJ01000046.1"/>
</dbReference>
<dbReference type="EMBL" id="FNDJ01000046">
    <property type="protein sequence ID" value="SDM51150.1"/>
    <property type="molecule type" value="Genomic_DNA"/>
</dbReference>
<dbReference type="Proteomes" id="UP000199202">
    <property type="component" value="Unassembled WGS sequence"/>
</dbReference>
<accession>A0A1G9TTP5</accession>
<proteinExistence type="predicted"/>
<keyword evidence="2" id="KW-1185">Reference proteome</keyword>
<protein>
    <submittedName>
        <fullName evidence="1">Uncharacterized protein</fullName>
    </submittedName>
</protein>
<dbReference type="OrthoDB" id="3535601at2"/>